<sequence length="1202" mass="133779">MQSVATAQIVRIEPASATADDQIKIIYDATQGTGGLVGASKVYMHGGVITSSPTATTWDENYVKGNWGKDDGIGLMTKVQGQNDLWEITLDAPARAYYGVPSTTTVFRLAMVFRNADGSAEGKGTPGSFEGGQVASNGDIFIDIAVDNFVTIKQPATTTHFIKSGEHITISAEASSTVSQMTIAIDQGQGFENKANVNTGTTISYNFSPSESFRGTLRVTATINGEQVQDEQPFNVNITDATTVAELPQGVQKGINYDDEDHSRVTLVLEAPGKDFVYVVGDMSNWEVQPEYLMNKTPDGELFWLTLTNLTAGKEYVFQYWVEGAIKVGDPYADKVADPWNDQYIPLSVNNQIPDYNLTENAIATTFQTGQALYQWPATEQNWERPDAKDLVVYELLVRDFVGSRSYKDLIDTLDYIQNLGVNAIELMPVMEFEGNESWGYNPMYFFAPDKYYGTKNDLKDFIAACHQRGLAVILDMVLNHAFGLNPMVRMYWDGSKPSAESPWFNTEATHPFNVGYDFNHESPYTQAFVDSVNAYWLREYHFDGYRFDLSKGFTQTKNTDVGAWSAYDQSRVNLLKRMANKLWQVDEKAYVILEHFAASNEEDELAEAGMLLWRNMGYNYWTALGGEANSSFDGATAETHVSYMESHDEQRQLWEVYENGLAHGVYNTRDTTIALERLKMNAAFLYTLPGPKMLWQFGELGYDIDINFNGRVGNKPLPWGQDGLQYYNDQLRKHVYNAFSAILNLRKQINAQDNVSYTYDFSGNERFIHADSDDLDVLIVGNYGLEASSINPSIATGSSWYNYFSGETIPAGAFEKDINLAPGEFRIYTSNKISDGFHQVVEAYELPVTISPASFFVEDEITITFDATKAHPAGTEGLVGAEKVYMHAGIVFEDFNATTLENEVGNHTDDGVGLMTRVDGENDMWQITLTPKDYFSITSGEAVKLGMYFQNADNSKLGKGFRGQTIFFAIEVDGELITITPQQFDQDTEITLTYDARFGNRGLLNAQQVYMHSGVITSSANGTSWDEQHVVGNWGADDGVGEMTRSTTNNNQWQITLTPSNYYGLGQTKLAYRLAFVFRNADGSRKGTGTAGDFEHGVVLENGDILYDVPVLKQITGLEEELPGFRYYPNPASGIIHFDGEIPGQIKGIELHTLKGEVVVHQSVANNSLSPLDISELPNGLYLLRIITEQKGYTLKVLVSR</sequence>
<gene>
    <name evidence="3" type="ORF">GCM10011340_23560</name>
</gene>
<dbReference type="EMBL" id="BNAG01000003">
    <property type="protein sequence ID" value="GHE67345.1"/>
    <property type="molecule type" value="Genomic_DNA"/>
</dbReference>
<dbReference type="CDD" id="cd11350">
    <property type="entry name" value="AmyAc_4"/>
    <property type="match status" value="1"/>
</dbReference>
<evidence type="ECO:0000313" key="3">
    <source>
        <dbReference type="EMBL" id="GHE67345.1"/>
    </source>
</evidence>
<dbReference type="InterPro" id="IPR014756">
    <property type="entry name" value="Ig_E-set"/>
</dbReference>
<dbReference type="Gene3D" id="3.20.20.80">
    <property type="entry name" value="Glycosidases"/>
    <property type="match status" value="1"/>
</dbReference>
<evidence type="ECO:0000313" key="4">
    <source>
        <dbReference type="Proteomes" id="UP000658258"/>
    </source>
</evidence>
<dbReference type="Gene3D" id="2.60.40.10">
    <property type="entry name" value="Immunoglobulins"/>
    <property type="match status" value="1"/>
</dbReference>
<dbReference type="PANTHER" id="PTHR43002">
    <property type="entry name" value="GLYCOGEN DEBRANCHING ENZYME"/>
    <property type="match status" value="1"/>
</dbReference>
<keyword evidence="4" id="KW-1185">Reference proteome</keyword>
<dbReference type="SUPFAM" id="SSF81296">
    <property type="entry name" value="E set domains"/>
    <property type="match status" value="1"/>
</dbReference>
<dbReference type="InterPro" id="IPR026444">
    <property type="entry name" value="Secre_tail"/>
</dbReference>
<proteinExistence type="inferred from homology"/>
<dbReference type="InterPro" id="IPR013783">
    <property type="entry name" value="Ig-like_fold"/>
</dbReference>
<dbReference type="Pfam" id="PF18962">
    <property type="entry name" value="Por_Secre_tail"/>
    <property type="match status" value="1"/>
</dbReference>
<comment type="caution">
    <text evidence="3">The sequence shown here is derived from an EMBL/GenBank/DDBJ whole genome shotgun (WGS) entry which is preliminary data.</text>
</comment>
<dbReference type="NCBIfam" id="TIGR04183">
    <property type="entry name" value="Por_Secre_tail"/>
    <property type="match status" value="1"/>
</dbReference>
<accession>A0ABQ3I6L8</accession>
<dbReference type="Pfam" id="PF00128">
    <property type="entry name" value="Alpha-amylase"/>
    <property type="match status" value="1"/>
</dbReference>
<comment type="similarity">
    <text evidence="1">Belongs to the glycosyl hydrolase 13 family.</text>
</comment>
<organism evidence="3 4">
    <name type="scientific">Roseivirga thermotolerans</name>
    <dbReference type="NCBI Taxonomy" id="1758176"/>
    <lineage>
        <taxon>Bacteria</taxon>
        <taxon>Pseudomonadati</taxon>
        <taxon>Bacteroidota</taxon>
        <taxon>Cytophagia</taxon>
        <taxon>Cytophagales</taxon>
        <taxon>Roseivirgaceae</taxon>
        <taxon>Roseivirga</taxon>
    </lineage>
</organism>
<reference evidence="4" key="1">
    <citation type="journal article" date="2019" name="Int. J. Syst. Evol. Microbiol.">
        <title>The Global Catalogue of Microorganisms (GCM) 10K type strain sequencing project: providing services to taxonomists for standard genome sequencing and annotation.</title>
        <authorList>
            <consortium name="The Broad Institute Genomics Platform"/>
            <consortium name="The Broad Institute Genome Sequencing Center for Infectious Disease"/>
            <person name="Wu L."/>
            <person name="Ma J."/>
        </authorList>
    </citation>
    <scope>NUCLEOTIDE SEQUENCE [LARGE SCALE GENOMIC DNA]</scope>
    <source>
        <strain evidence="4">CGMCC 1.15111</strain>
    </source>
</reference>
<evidence type="ECO:0000256" key="1">
    <source>
        <dbReference type="ARBA" id="ARBA00008061"/>
    </source>
</evidence>
<name>A0ABQ3I6L8_9BACT</name>
<dbReference type="SUPFAM" id="SSF51445">
    <property type="entry name" value="(Trans)glycosidases"/>
    <property type="match status" value="1"/>
</dbReference>
<dbReference type="InterPro" id="IPR006047">
    <property type="entry name" value="GH13_cat_dom"/>
</dbReference>
<protein>
    <recommendedName>
        <fullName evidence="2">Glycosyl hydrolase family 13 catalytic domain-containing protein</fullName>
    </recommendedName>
</protein>
<dbReference type="Pfam" id="PF16328">
    <property type="entry name" value="DUF4961"/>
    <property type="match status" value="3"/>
</dbReference>
<feature type="domain" description="Glycosyl hydrolase family 13 catalytic" evidence="2">
    <location>
        <begin position="395"/>
        <end position="733"/>
    </location>
</feature>
<dbReference type="Proteomes" id="UP000658258">
    <property type="component" value="Unassembled WGS sequence"/>
</dbReference>
<evidence type="ECO:0000259" key="2">
    <source>
        <dbReference type="SMART" id="SM00642"/>
    </source>
</evidence>
<dbReference type="InterPro" id="IPR017853">
    <property type="entry name" value="GH"/>
</dbReference>
<dbReference type="InterPro" id="IPR032522">
    <property type="entry name" value="DUF4961"/>
</dbReference>
<dbReference type="SMART" id="SM00642">
    <property type="entry name" value="Aamy"/>
    <property type="match status" value="1"/>
</dbReference>